<name>A0AAP0ATX8_9ASPA</name>
<comment type="caution">
    <text evidence="8">The sequence shown here is derived from an EMBL/GenBank/DDBJ whole genome shotgun (WGS) entry which is preliminary data.</text>
</comment>
<dbReference type="Gene3D" id="2.170.270.10">
    <property type="entry name" value="SET domain"/>
    <property type="match status" value="1"/>
</dbReference>
<evidence type="ECO:0000259" key="7">
    <source>
        <dbReference type="PROSITE" id="PS50868"/>
    </source>
</evidence>
<dbReference type="InterPro" id="IPR003616">
    <property type="entry name" value="Post-SET_dom"/>
</dbReference>
<dbReference type="EMBL" id="JBBWWQ010000021">
    <property type="protein sequence ID" value="KAK8914471.1"/>
    <property type="molecule type" value="Genomic_DNA"/>
</dbReference>
<dbReference type="SUPFAM" id="SSF82199">
    <property type="entry name" value="SET domain"/>
    <property type="match status" value="1"/>
</dbReference>
<keyword evidence="1" id="KW-0489">Methyltransferase</keyword>
<keyword evidence="4" id="KW-0805">Transcription regulation</keyword>
<dbReference type="InterPro" id="IPR001214">
    <property type="entry name" value="SET_dom"/>
</dbReference>
<evidence type="ECO:0000256" key="5">
    <source>
        <dbReference type="ARBA" id="ARBA00023163"/>
    </source>
</evidence>
<feature type="domain" description="Post-SET" evidence="7">
    <location>
        <begin position="234"/>
        <end position="250"/>
    </location>
</feature>
<dbReference type="PROSITE" id="PS50868">
    <property type="entry name" value="POST_SET"/>
    <property type="match status" value="1"/>
</dbReference>
<keyword evidence="9" id="KW-1185">Reference proteome</keyword>
<dbReference type="GO" id="GO:0045893">
    <property type="term" value="P:positive regulation of DNA-templated transcription"/>
    <property type="evidence" value="ECO:0007669"/>
    <property type="project" value="TreeGrafter"/>
</dbReference>
<keyword evidence="5" id="KW-0804">Transcription</keyword>
<evidence type="ECO:0000259" key="6">
    <source>
        <dbReference type="PROSITE" id="PS50280"/>
    </source>
</evidence>
<dbReference type="AlphaFoldDB" id="A0AAP0ATX8"/>
<keyword evidence="2" id="KW-0808">Transferase</keyword>
<feature type="domain" description="SET" evidence="6">
    <location>
        <begin position="105"/>
        <end position="226"/>
    </location>
</feature>
<dbReference type="SMART" id="SM00508">
    <property type="entry name" value="PostSET"/>
    <property type="match status" value="1"/>
</dbReference>
<accession>A0AAP0ATX8</accession>
<dbReference type="GO" id="GO:0035097">
    <property type="term" value="C:histone methyltransferase complex"/>
    <property type="evidence" value="ECO:0007669"/>
    <property type="project" value="TreeGrafter"/>
</dbReference>
<evidence type="ECO:0000256" key="1">
    <source>
        <dbReference type="ARBA" id="ARBA00022603"/>
    </source>
</evidence>
<sequence length="250" mass="28762">MLHARNDYHTDSPPINAETPSHIIKEWSCARTEGFKGRGKGRFPNYQIPFNDGDGCIVSQVQINAWVHINGQKSCIRGGVEPACSDVEHDLRKEYIRYKLSKGWKHLVVYNSSIHDLGLYTSRFITRGAMVVEYVGEVVGLRVADKREIEYQSGRRLQCKSACYFFRIDREQIIDATRKGGIARFVNHSCLPNCVAKVISIKNEKKVVFFAERDINPGEEVTYDYHFNREDEGMKIPCFCNSKNCRRFLN</sequence>
<evidence type="ECO:0000256" key="3">
    <source>
        <dbReference type="ARBA" id="ARBA00022691"/>
    </source>
</evidence>
<reference evidence="8 9" key="1">
    <citation type="journal article" date="2022" name="Nat. Plants">
        <title>Genomes of leafy and leafless Platanthera orchids illuminate the evolution of mycoheterotrophy.</title>
        <authorList>
            <person name="Li M.H."/>
            <person name="Liu K.W."/>
            <person name="Li Z."/>
            <person name="Lu H.C."/>
            <person name="Ye Q.L."/>
            <person name="Zhang D."/>
            <person name="Wang J.Y."/>
            <person name="Li Y.F."/>
            <person name="Zhong Z.M."/>
            <person name="Liu X."/>
            <person name="Yu X."/>
            <person name="Liu D.K."/>
            <person name="Tu X.D."/>
            <person name="Liu B."/>
            <person name="Hao Y."/>
            <person name="Liao X.Y."/>
            <person name="Jiang Y.T."/>
            <person name="Sun W.H."/>
            <person name="Chen J."/>
            <person name="Chen Y.Q."/>
            <person name="Ai Y."/>
            <person name="Zhai J.W."/>
            <person name="Wu S.S."/>
            <person name="Zhou Z."/>
            <person name="Hsiao Y.Y."/>
            <person name="Wu W.L."/>
            <person name="Chen Y.Y."/>
            <person name="Lin Y.F."/>
            <person name="Hsu J.L."/>
            <person name="Li C.Y."/>
            <person name="Wang Z.W."/>
            <person name="Zhao X."/>
            <person name="Zhong W.Y."/>
            <person name="Ma X.K."/>
            <person name="Ma L."/>
            <person name="Huang J."/>
            <person name="Chen G.Z."/>
            <person name="Huang M.Z."/>
            <person name="Huang L."/>
            <person name="Peng D.H."/>
            <person name="Luo Y.B."/>
            <person name="Zou S.Q."/>
            <person name="Chen S.P."/>
            <person name="Lan S."/>
            <person name="Tsai W.C."/>
            <person name="Van de Peer Y."/>
            <person name="Liu Z.J."/>
        </authorList>
    </citation>
    <scope>NUCLEOTIDE SEQUENCE [LARGE SCALE GENOMIC DNA]</scope>
    <source>
        <strain evidence="8">Lor287</strain>
    </source>
</reference>
<dbReference type="PANTHER" id="PTHR45838">
    <property type="entry name" value="HISTONE-LYSINE-N-METHYLTRANSFERASE 2 KMT2 FAMILY MEMBER"/>
    <property type="match status" value="1"/>
</dbReference>
<evidence type="ECO:0000313" key="8">
    <source>
        <dbReference type="EMBL" id="KAK8914471.1"/>
    </source>
</evidence>
<evidence type="ECO:0000256" key="4">
    <source>
        <dbReference type="ARBA" id="ARBA00023015"/>
    </source>
</evidence>
<dbReference type="SMART" id="SM00317">
    <property type="entry name" value="SET"/>
    <property type="match status" value="1"/>
</dbReference>
<dbReference type="InterPro" id="IPR046341">
    <property type="entry name" value="SET_dom_sf"/>
</dbReference>
<protein>
    <submittedName>
        <fullName evidence="8">Histone-lysine N-methyltransferase ATX4</fullName>
    </submittedName>
</protein>
<dbReference type="PROSITE" id="PS50280">
    <property type="entry name" value="SET"/>
    <property type="match status" value="1"/>
</dbReference>
<evidence type="ECO:0000256" key="2">
    <source>
        <dbReference type="ARBA" id="ARBA00022679"/>
    </source>
</evidence>
<keyword evidence="3" id="KW-0949">S-adenosyl-L-methionine</keyword>
<dbReference type="GO" id="GO:0042800">
    <property type="term" value="F:histone H3K4 methyltransferase activity"/>
    <property type="evidence" value="ECO:0007669"/>
    <property type="project" value="TreeGrafter"/>
</dbReference>
<dbReference type="PANTHER" id="PTHR45838:SF4">
    <property type="entry name" value="HISTONE-LYSINE N-METHYLTRANSFERASE TRITHORAX"/>
    <property type="match status" value="1"/>
</dbReference>
<organism evidence="8 9">
    <name type="scientific">Platanthera zijinensis</name>
    <dbReference type="NCBI Taxonomy" id="2320716"/>
    <lineage>
        <taxon>Eukaryota</taxon>
        <taxon>Viridiplantae</taxon>
        <taxon>Streptophyta</taxon>
        <taxon>Embryophyta</taxon>
        <taxon>Tracheophyta</taxon>
        <taxon>Spermatophyta</taxon>
        <taxon>Magnoliopsida</taxon>
        <taxon>Liliopsida</taxon>
        <taxon>Asparagales</taxon>
        <taxon>Orchidaceae</taxon>
        <taxon>Orchidoideae</taxon>
        <taxon>Orchideae</taxon>
        <taxon>Orchidinae</taxon>
        <taxon>Platanthera</taxon>
    </lineage>
</organism>
<dbReference type="Proteomes" id="UP001418222">
    <property type="component" value="Unassembled WGS sequence"/>
</dbReference>
<evidence type="ECO:0000313" key="9">
    <source>
        <dbReference type="Proteomes" id="UP001418222"/>
    </source>
</evidence>
<proteinExistence type="predicted"/>
<dbReference type="Pfam" id="PF00856">
    <property type="entry name" value="SET"/>
    <property type="match status" value="1"/>
</dbReference>
<dbReference type="GO" id="GO:0032259">
    <property type="term" value="P:methylation"/>
    <property type="evidence" value="ECO:0007669"/>
    <property type="project" value="UniProtKB-KW"/>
</dbReference>
<gene>
    <name evidence="8" type="primary">ATX4</name>
    <name evidence="8" type="ORF">KSP39_PZI024254</name>
</gene>